<evidence type="ECO:0000256" key="1">
    <source>
        <dbReference type="SAM" id="MobiDB-lite"/>
    </source>
</evidence>
<dbReference type="EMBL" id="CAVMBE010000032">
    <property type="protein sequence ID" value="CAK4028282.1"/>
    <property type="molecule type" value="Genomic_DNA"/>
</dbReference>
<evidence type="ECO:0000313" key="3">
    <source>
        <dbReference type="Proteomes" id="UP001296104"/>
    </source>
</evidence>
<sequence>MNPPTPPEIPFPEHKLRAFTDKVYQIGDLLQAACERRLLWPEAIRHIRPAAKKLVRSIEEFDHMHREYIALIDSEPFSRAKLDIIDPSRESEVDRWRATLEPLFDQLSANSIVFEHTSELYHDEVYHPFLELHRRHPDHQLWNLSNCLTKVDFAVQELCDMAEESMLWTRSIHSQYMAYKQAAQIAARPLEPEPNPLSPNEADDDYSSTAATNFASKGGDLTASPGWSADQCRTAALALQPKPANSGPALTTSFGAVEEQVNRGHTHKRAATMMTAEYMLEYDTVGPPRFGSVFRRNKNIPRIFTGSSSELEQSIRKMQIAEADILSSREAKKTYTGVVAKEIAKQPASSPPMGNRHRAENRETINDVGQDVEARKPRARFHGDRIRARTMSGTLGGLEAWLNE</sequence>
<organism evidence="2 3">
    <name type="scientific">Lecanosticta acicola</name>
    <dbReference type="NCBI Taxonomy" id="111012"/>
    <lineage>
        <taxon>Eukaryota</taxon>
        <taxon>Fungi</taxon>
        <taxon>Dikarya</taxon>
        <taxon>Ascomycota</taxon>
        <taxon>Pezizomycotina</taxon>
        <taxon>Dothideomycetes</taxon>
        <taxon>Dothideomycetidae</taxon>
        <taxon>Mycosphaerellales</taxon>
        <taxon>Mycosphaerellaceae</taxon>
        <taxon>Lecanosticta</taxon>
    </lineage>
</organism>
<feature type="region of interest" description="Disordered" evidence="1">
    <location>
        <begin position="345"/>
        <end position="380"/>
    </location>
</feature>
<protein>
    <submittedName>
        <fullName evidence="2">Uncharacterized protein</fullName>
    </submittedName>
</protein>
<accession>A0AAI9EBA6</accession>
<keyword evidence="3" id="KW-1185">Reference proteome</keyword>
<dbReference type="Proteomes" id="UP001296104">
    <property type="component" value="Unassembled WGS sequence"/>
</dbReference>
<name>A0AAI9EBA6_9PEZI</name>
<reference evidence="2" key="1">
    <citation type="submission" date="2023-11" db="EMBL/GenBank/DDBJ databases">
        <authorList>
            <person name="Alioto T."/>
            <person name="Alioto T."/>
            <person name="Gomez Garrido J."/>
        </authorList>
    </citation>
    <scope>NUCLEOTIDE SEQUENCE</scope>
</reference>
<evidence type="ECO:0000313" key="2">
    <source>
        <dbReference type="EMBL" id="CAK4028282.1"/>
    </source>
</evidence>
<feature type="region of interest" description="Disordered" evidence="1">
    <location>
        <begin position="190"/>
        <end position="212"/>
    </location>
</feature>
<gene>
    <name evidence="2" type="ORF">LECACI_7A005136</name>
</gene>
<comment type="caution">
    <text evidence="2">The sequence shown here is derived from an EMBL/GenBank/DDBJ whole genome shotgun (WGS) entry which is preliminary data.</text>
</comment>
<proteinExistence type="predicted"/>
<dbReference type="AlphaFoldDB" id="A0AAI9EBA6"/>